<dbReference type="STRING" id="935223.SAMN04488131_101428"/>
<evidence type="ECO:0000313" key="1">
    <source>
        <dbReference type="EMBL" id="SFE34206.1"/>
    </source>
</evidence>
<sequence length="62" mass="6842">MGNLNNTISKITSTAEGVSYQSAGSFGGLRCMTIDKYENIYIITSNQNSNYNSFISVFKISF</sequence>
<evidence type="ECO:0000313" key="2">
    <source>
        <dbReference type="Proteomes" id="UP000198596"/>
    </source>
</evidence>
<dbReference type="Proteomes" id="UP000198596">
    <property type="component" value="Unassembled WGS sequence"/>
</dbReference>
<keyword evidence="2" id="KW-1185">Reference proteome</keyword>
<proteinExistence type="predicted"/>
<dbReference type="EMBL" id="FONQ01000001">
    <property type="protein sequence ID" value="SFE34206.1"/>
    <property type="molecule type" value="Genomic_DNA"/>
</dbReference>
<gene>
    <name evidence="1" type="ORF">SAMN04488131_101428</name>
</gene>
<dbReference type="AlphaFoldDB" id="A0A1I1ZRD9"/>
<protein>
    <submittedName>
        <fullName evidence="1">Uncharacterized protein</fullName>
    </submittedName>
</protein>
<name>A0A1I1ZRD9_9FLAO</name>
<organism evidence="1 2">
    <name type="scientific">Flavobacterium xueshanense</name>
    <dbReference type="NCBI Taxonomy" id="935223"/>
    <lineage>
        <taxon>Bacteria</taxon>
        <taxon>Pseudomonadati</taxon>
        <taxon>Bacteroidota</taxon>
        <taxon>Flavobacteriia</taxon>
        <taxon>Flavobacteriales</taxon>
        <taxon>Flavobacteriaceae</taxon>
        <taxon>Flavobacterium</taxon>
    </lineage>
</organism>
<reference evidence="2" key="1">
    <citation type="submission" date="2016-10" db="EMBL/GenBank/DDBJ databases">
        <authorList>
            <person name="Varghese N."/>
            <person name="Submissions S."/>
        </authorList>
    </citation>
    <scope>NUCLEOTIDE SEQUENCE [LARGE SCALE GENOMIC DNA]</scope>
    <source>
        <strain evidence="2">CGMCC 1.9227</strain>
    </source>
</reference>
<accession>A0A1I1ZRD9</accession>